<dbReference type="GO" id="GO:0052689">
    <property type="term" value="F:carboxylic ester hydrolase activity"/>
    <property type="evidence" value="ECO:0007669"/>
    <property type="project" value="UniProtKB-KW"/>
</dbReference>
<dbReference type="Pfam" id="PF00756">
    <property type="entry name" value="Esterase"/>
    <property type="match status" value="1"/>
</dbReference>
<evidence type="ECO:0000256" key="3">
    <source>
        <dbReference type="ARBA" id="ARBA00022487"/>
    </source>
</evidence>
<dbReference type="InterPro" id="IPR000801">
    <property type="entry name" value="Esterase-like"/>
</dbReference>
<dbReference type="EC" id="3.1.2.12" evidence="2 6"/>
<keyword evidence="3 8" id="KW-0719">Serine esterase</keyword>
<proteinExistence type="inferred from homology"/>
<dbReference type="Proteomes" id="UP000010475">
    <property type="component" value="Chromosome"/>
</dbReference>
<organism evidence="9 10">
    <name type="scientific">Cylindrospermum stagnale PCC 7417</name>
    <dbReference type="NCBI Taxonomy" id="56107"/>
    <lineage>
        <taxon>Bacteria</taxon>
        <taxon>Bacillati</taxon>
        <taxon>Cyanobacteriota</taxon>
        <taxon>Cyanophyceae</taxon>
        <taxon>Nostocales</taxon>
        <taxon>Nostocaceae</taxon>
        <taxon>Cylindrospermum</taxon>
    </lineage>
</organism>
<dbReference type="PANTHER" id="PTHR10061">
    <property type="entry name" value="S-FORMYLGLUTATHIONE HYDROLASE"/>
    <property type="match status" value="1"/>
</dbReference>
<dbReference type="InterPro" id="IPR014186">
    <property type="entry name" value="S-formylglutathione_hydrol"/>
</dbReference>
<evidence type="ECO:0000256" key="8">
    <source>
        <dbReference type="RuleBase" id="RU363068"/>
    </source>
</evidence>
<name>K9X1A7_9NOST</name>
<dbReference type="PANTHER" id="PTHR10061:SF0">
    <property type="entry name" value="S-FORMYLGLUTATHIONE HYDROLASE"/>
    <property type="match status" value="1"/>
</dbReference>
<dbReference type="AlphaFoldDB" id="K9X1A7"/>
<evidence type="ECO:0000256" key="6">
    <source>
        <dbReference type="NCBIfam" id="TIGR02821"/>
    </source>
</evidence>
<dbReference type="InterPro" id="IPR029058">
    <property type="entry name" value="AB_hydrolase_fold"/>
</dbReference>
<dbReference type="GO" id="GO:0018738">
    <property type="term" value="F:S-formylglutathione hydrolase activity"/>
    <property type="evidence" value="ECO:0007669"/>
    <property type="project" value="UniProtKB-UniRule"/>
</dbReference>
<evidence type="ECO:0000256" key="1">
    <source>
        <dbReference type="ARBA" id="ARBA00005622"/>
    </source>
</evidence>
<dbReference type="FunFam" id="3.40.50.1820:FF:000002">
    <property type="entry name" value="S-formylglutathione hydrolase"/>
    <property type="match status" value="1"/>
</dbReference>
<feature type="active site" description="Charge relay system" evidence="7">
    <location>
        <position position="150"/>
    </location>
</feature>
<dbReference type="PATRIC" id="fig|56107.3.peg.3706"/>
<evidence type="ECO:0000256" key="5">
    <source>
        <dbReference type="ARBA" id="ARBA00047590"/>
    </source>
</evidence>
<dbReference type="eggNOG" id="COG0627">
    <property type="taxonomic scope" value="Bacteria"/>
</dbReference>
<evidence type="ECO:0000256" key="7">
    <source>
        <dbReference type="PIRSR" id="PIRSR614186-1"/>
    </source>
</evidence>
<dbReference type="GO" id="GO:0005829">
    <property type="term" value="C:cytosol"/>
    <property type="evidence" value="ECO:0007669"/>
    <property type="project" value="TreeGrafter"/>
</dbReference>
<evidence type="ECO:0000313" key="9">
    <source>
        <dbReference type="EMBL" id="AFZ25527.1"/>
    </source>
</evidence>
<dbReference type="NCBIfam" id="TIGR02821">
    <property type="entry name" value="fghA_ester_D"/>
    <property type="match status" value="1"/>
</dbReference>
<keyword evidence="4 8" id="KW-0378">Hydrolase</keyword>
<dbReference type="KEGG" id="csg:Cylst_3377"/>
<comment type="function">
    <text evidence="8">Serine hydrolase involved in the detoxification of formaldehyde.</text>
</comment>
<dbReference type="STRING" id="56107.Cylst_3377"/>
<dbReference type="RefSeq" id="WP_015208775.1">
    <property type="nucleotide sequence ID" value="NC_019757.1"/>
</dbReference>
<evidence type="ECO:0000256" key="4">
    <source>
        <dbReference type="ARBA" id="ARBA00022801"/>
    </source>
</evidence>
<dbReference type="OrthoDB" id="9777383at2"/>
<dbReference type="Gene3D" id="3.40.50.1820">
    <property type="entry name" value="alpha/beta hydrolase"/>
    <property type="match status" value="1"/>
</dbReference>
<dbReference type="EMBL" id="CP003642">
    <property type="protein sequence ID" value="AFZ25527.1"/>
    <property type="molecule type" value="Genomic_DNA"/>
</dbReference>
<dbReference type="SUPFAM" id="SSF53474">
    <property type="entry name" value="alpha/beta-Hydrolases"/>
    <property type="match status" value="1"/>
</dbReference>
<feature type="active site" description="Charge relay system" evidence="7">
    <location>
        <position position="259"/>
    </location>
</feature>
<comment type="catalytic activity">
    <reaction evidence="5 8">
        <text>S-formylglutathione + H2O = formate + glutathione + H(+)</text>
        <dbReference type="Rhea" id="RHEA:14961"/>
        <dbReference type="ChEBI" id="CHEBI:15377"/>
        <dbReference type="ChEBI" id="CHEBI:15378"/>
        <dbReference type="ChEBI" id="CHEBI:15740"/>
        <dbReference type="ChEBI" id="CHEBI:57688"/>
        <dbReference type="ChEBI" id="CHEBI:57925"/>
        <dbReference type="EC" id="3.1.2.12"/>
    </reaction>
</comment>
<evidence type="ECO:0000313" key="10">
    <source>
        <dbReference type="Proteomes" id="UP000010475"/>
    </source>
</evidence>
<reference evidence="9 10" key="1">
    <citation type="submission" date="2012-06" db="EMBL/GenBank/DDBJ databases">
        <title>Finished chromosome of genome of Cylindrospermum stagnale PCC 7417.</title>
        <authorList>
            <consortium name="US DOE Joint Genome Institute"/>
            <person name="Gugger M."/>
            <person name="Coursin T."/>
            <person name="Rippka R."/>
            <person name="Tandeau De Marsac N."/>
            <person name="Huntemann M."/>
            <person name="Wei C.-L."/>
            <person name="Han J."/>
            <person name="Detter J.C."/>
            <person name="Han C."/>
            <person name="Tapia R."/>
            <person name="Chen A."/>
            <person name="Kyrpides N."/>
            <person name="Mavromatis K."/>
            <person name="Markowitz V."/>
            <person name="Szeto E."/>
            <person name="Ivanova N."/>
            <person name="Pagani I."/>
            <person name="Pati A."/>
            <person name="Goodwin L."/>
            <person name="Nordberg H.P."/>
            <person name="Cantor M.N."/>
            <person name="Hua S.X."/>
            <person name="Woyke T."/>
            <person name="Kerfeld C.A."/>
        </authorList>
    </citation>
    <scope>NUCLEOTIDE SEQUENCE [LARGE SCALE GENOMIC DNA]</scope>
    <source>
        <strain evidence="9 10">PCC 7417</strain>
    </source>
</reference>
<dbReference type="HOGENOM" id="CLU_056472_0_0_3"/>
<gene>
    <name evidence="9" type="ORF">Cylst_3377</name>
</gene>
<comment type="similarity">
    <text evidence="1 8">Belongs to the esterase D family.</text>
</comment>
<keyword evidence="10" id="KW-1185">Reference proteome</keyword>
<sequence>MTNLNLISEYKSFGGQVGFYSHPSSTCNGEMCFAVYQPPQATQKPVPVLYFLSGLTCTEENFMVKAGAQRYAAEYGLMLVTPDTSPRNTGIVGEDDEWDFGTGAGFYVDATTAKWRSHYQMYSYVVQELPALINAHFPTQPDKQGIFGHSMGGHGALVCALRNPQLYKSVSAFAPITAPMRCPWGQKAFSRYLGSNQETWLAYDASELIKQVRYHSSILIDQGTADKFLTEQLLPEVFEQACATVNQLLNLRYQAGYDHSYYFISSFIEDHIRHHAVTLGIQSEFHREI</sequence>
<accession>K9X1A7</accession>
<feature type="active site" description="Charge relay system" evidence="7">
    <location>
        <position position="226"/>
    </location>
</feature>
<evidence type="ECO:0000256" key="2">
    <source>
        <dbReference type="ARBA" id="ARBA00012479"/>
    </source>
</evidence>
<dbReference type="GO" id="GO:0046294">
    <property type="term" value="P:formaldehyde catabolic process"/>
    <property type="evidence" value="ECO:0007669"/>
    <property type="project" value="InterPro"/>
</dbReference>
<protein>
    <recommendedName>
        <fullName evidence="2 6">S-formylglutathione hydrolase</fullName>
        <ecNumber evidence="2 6">3.1.2.12</ecNumber>
    </recommendedName>
</protein>